<feature type="chain" id="PRO_5006622622" evidence="1">
    <location>
        <begin position="27"/>
        <end position="496"/>
    </location>
</feature>
<feature type="signal peptide" evidence="1">
    <location>
        <begin position="1"/>
        <end position="26"/>
    </location>
</feature>
<sequence>MATTLTRKRCALIVIFVCSAMVLVYALQLERSTPAPFVIHAPNFVSQEYVDPRFVRPTDETRAKEICNATAKHIVLASTTLLLGESSSPLFPPFHKIAKSAEVCRHYPAMVRFLEALQRLRSSFPDDERCWDHWWHAFQDCAKDTVIGRMYDFFGGVELVGQLYIAGGFGEYTSRHHIGRNIVRKDFFPQDLVHDSTKKECVNFTIFFLGYDDMDIYTETKNDVVRRTALRTFLAEYPNFFFLHYSPSMVMPGNIGASVLGDRDPFYPDRSKKGLFYTLFPRMIPIPHFPENVKALKRIMANSRPPKPYHARRHQVVWRGSTTGYEKPFSLSDRSRVVAQFVDAAWADVAFSALCQGVTRREVPRFAGMIHTHSLMHYQVHLDIDGNTNSWDGLRWRLMFGMAVVKARSSNGYTQWYYPRLQNGVNIIEVPVDQVGEAARAVLNDVDRGANIASKAKEFGDLYLSFPAMERAVRDAVRNAWRVGYDDRTKWCISPC</sequence>
<organism evidence="2 3">
    <name type="scientific">Bodo saltans</name>
    <name type="common">Flagellated protozoan</name>
    <dbReference type="NCBI Taxonomy" id="75058"/>
    <lineage>
        <taxon>Eukaryota</taxon>
        <taxon>Discoba</taxon>
        <taxon>Euglenozoa</taxon>
        <taxon>Kinetoplastea</taxon>
        <taxon>Metakinetoplastina</taxon>
        <taxon>Eubodonida</taxon>
        <taxon>Bodonidae</taxon>
        <taxon>Bodo</taxon>
    </lineage>
</organism>
<accession>A0A0S4JPS4</accession>
<evidence type="ECO:0000256" key="1">
    <source>
        <dbReference type="SAM" id="SignalP"/>
    </source>
</evidence>
<name>A0A0S4JPS4_BODSA</name>
<reference evidence="3" key="1">
    <citation type="submission" date="2015-09" db="EMBL/GenBank/DDBJ databases">
        <authorList>
            <consortium name="Pathogen Informatics"/>
        </authorList>
    </citation>
    <scope>NUCLEOTIDE SEQUENCE [LARGE SCALE GENOMIC DNA]</scope>
    <source>
        <strain evidence="3">Lake Konstanz</strain>
    </source>
</reference>
<protein>
    <submittedName>
        <fullName evidence="2">Transmembrane protein, putative</fullName>
    </submittedName>
</protein>
<keyword evidence="2" id="KW-0812">Transmembrane</keyword>
<dbReference type="AlphaFoldDB" id="A0A0S4JPS4"/>
<keyword evidence="3" id="KW-1185">Reference proteome</keyword>
<keyword evidence="2" id="KW-0472">Membrane</keyword>
<keyword evidence="1" id="KW-0732">Signal</keyword>
<proteinExistence type="predicted"/>
<gene>
    <name evidence="2" type="ORF">BSAL_31755</name>
</gene>
<evidence type="ECO:0000313" key="3">
    <source>
        <dbReference type="Proteomes" id="UP000051952"/>
    </source>
</evidence>
<dbReference type="Proteomes" id="UP000051952">
    <property type="component" value="Unassembled WGS sequence"/>
</dbReference>
<dbReference type="EMBL" id="CYKH01001916">
    <property type="protein sequence ID" value="CUG91376.1"/>
    <property type="molecule type" value="Genomic_DNA"/>
</dbReference>
<dbReference type="VEuPathDB" id="TriTrypDB:BSAL_31755"/>
<evidence type="ECO:0000313" key="2">
    <source>
        <dbReference type="EMBL" id="CUG91376.1"/>
    </source>
</evidence>